<gene>
    <name evidence="2" type="ORF">AAT19DRAFT_11636</name>
</gene>
<proteinExistence type="predicted"/>
<organism evidence="2 3">
    <name type="scientific">Rhodotorula toruloides</name>
    <name type="common">Yeast</name>
    <name type="synonym">Rhodosporidium toruloides</name>
    <dbReference type="NCBI Taxonomy" id="5286"/>
    <lineage>
        <taxon>Eukaryota</taxon>
        <taxon>Fungi</taxon>
        <taxon>Dikarya</taxon>
        <taxon>Basidiomycota</taxon>
        <taxon>Pucciniomycotina</taxon>
        <taxon>Microbotryomycetes</taxon>
        <taxon>Sporidiobolales</taxon>
        <taxon>Sporidiobolaceae</taxon>
        <taxon>Rhodotorula</taxon>
    </lineage>
</organism>
<evidence type="ECO:0000256" key="1">
    <source>
        <dbReference type="SAM" id="MobiDB-lite"/>
    </source>
</evidence>
<feature type="compositionally biased region" description="Low complexity" evidence="1">
    <location>
        <begin position="13"/>
        <end position="28"/>
    </location>
</feature>
<feature type="region of interest" description="Disordered" evidence="1">
    <location>
        <begin position="201"/>
        <end position="245"/>
    </location>
</feature>
<reference evidence="2 3" key="1">
    <citation type="journal article" date="2018" name="Elife">
        <title>Functional genomics of lipid metabolism in the oleaginous yeast Rhodosporidium toruloides.</title>
        <authorList>
            <person name="Coradetti S.T."/>
            <person name="Pinel D."/>
            <person name="Geiselman G."/>
            <person name="Ito M."/>
            <person name="Mondo S."/>
            <person name="Reilly M.C."/>
            <person name="Cheng Y.F."/>
            <person name="Bauer S."/>
            <person name="Grigoriev I."/>
            <person name="Gladden J.M."/>
            <person name="Simmons B.A."/>
            <person name="Brem R."/>
            <person name="Arkin A.P."/>
            <person name="Skerker J.M."/>
        </authorList>
    </citation>
    <scope>NUCLEOTIDE SEQUENCE [LARGE SCALE GENOMIC DNA]</scope>
    <source>
        <strain evidence="2 3">NBRC 0880</strain>
    </source>
</reference>
<evidence type="ECO:0000313" key="3">
    <source>
        <dbReference type="Proteomes" id="UP000239560"/>
    </source>
</evidence>
<dbReference type="AlphaFoldDB" id="A0A2S9ZW82"/>
<dbReference type="OrthoDB" id="10563152at2759"/>
<dbReference type="EMBL" id="LCTV02000017">
    <property type="protein sequence ID" value="PRQ69983.1"/>
    <property type="molecule type" value="Genomic_DNA"/>
</dbReference>
<evidence type="ECO:0000313" key="2">
    <source>
        <dbReference type="EMBL" id="PRQ69983.1"/>
    </source>
</evidence>
<sequence>MSARLLSRSTDVPLSPSRLPLPSSLSPPSLTSARLGRLLVAASLLPPMAHDGRHSPAYGHTLASSVPVWSFKDFTAYVRGLLQPVFRELDRQADSQPSQAAVISRRVHDLTNWQTALCGARGGRTWEAVEAESGIVPYHVQVNLHRIVQVLQALPSEVEAAPMLGGFHGRPPPTCALRLSLSLAHLAADCAYPFSLSTCGPRHPRRSPATPRELNSLYRPTSLGRRHLDQDDSRRDRRCSSSLGR</sequence>
<comment type="caution">
    <text evidence="2">The sequence shown here is derived from an EMBL/GenBank/DDBJ whole genome shotgun (WGS) entry which is preliminary data.</text>
</comment>
<accession>A0A2S9ZW82</accession>
<protein>
    <submittedName>
        <fullName evidence="2">Uncharacterized protein</fullName>
    </submittedName>
</protein>
<dbReference type="Proteomes" id="UP000239560">
    <property type="component" value="Unassembled WGS sequence"/>
</dbReference>
<feature type="region of interest" description="Disordered" evidence="1">
    <location>
        <begin position="1"/>
        <end position="28"/>
    </location>
</feature>
<name>A0A2S9ZW82_RHOTO</name>
<feature type="compositionally biased region" description="Basic and acidic residues" evidence="1">
    <location>
        <begin position="226"/>
        <end position="239"/>
    </location>
</feature>